<feature type="compositionally biased region" description="Basic and acidic residues" evidence="1">
    <location>
        <begin position="273"/>
        <end position="316"/>
    </location>
</feature>
<evidence type="ECO:0000256" key="1">
    <source>
        <dbReference type="SAM" id="MobiDB-lite"/>
    </source>
</evidence>
<feature type="region of interest" description="Disordered" evidence="1">
    <location>
        <begin position="167"/>
        <end position="225"/>
    </location>
</feature>
<dbReference type="AlphaFoldDB" id="F7VGT6"/>
<proteinExistence type="predicted"/>
<name>F7VGT6_9PROT</name>
<dbReference type="Proteomes" id="UP000004319">
    <property type="component" value="Unassembled WGS sequence"/>
</dbReference>
<feature type="region of interest" description="Disordered" evidence="1">
    <location>
        <begin position="337"/>
        <end position="414"/>
    </location>
</feature>
<feature type="compositionally biased region" description="Basic and acidic residues" evidence="1">
    <location>
        <begin position="342"/>
        <end position="363"/>
    </location>
</feature>
<gene>
    <name evidence="2" type="ORF">ATPR_2585</name>
</gene>
<feature type="region of interest" description="Disordered" evidence="1">
    <location>
        <begin position="18"/>
        <end position="39"/>
    </location>
</feature>
<feature type="compositionally biased region" description="Basic and acidic residues" evidence="1">
    <location>
        <begin position="402"/>
        <end position="414"/>
    </location>
</feature>
<evidence type="ECO:0000313" key="2">
    <source>
        <dbReference type="EMBL" id="GAA09581.1"/>
    </source>
</evidence>
<feature type="compositionally biased region" description="Basic and acidic residues" evidence="1">
    <location>
        <begin position="207"/>
        <end position="216"/>
    </location>
</feature>
<protein>
    <submittedName>
        <fullName evidence="2">Uncharacterized protein</fullName>
    </submittedName>
</protein>
<accession>F7VGT6</accession>
<comment type="caution">
    <text evidence="2">The sequence shown here is derived from an EMBL/GenBank/DDBJ whole genome shotgun (WGS) entry which is preliminary data.</text>
</comment>
<feature type="compositionally biased region" description="Basic and acidic residues" evidence="1">
    <location>
        <begin position="26"/>
        <end position="36"/>
    </location>
</feature>
<sequence>MEVSNQEQGVMQNEVSARNGHHHTGHTTDGEGHHEANGPVHAGMELDAALIHGEHPVKQLHTRGDRDHHGCNAEEGVHVRTSAHCEEVMHPHQEGQDHDRAGCVDHGAIAEQRLLGESRNNFREHAEGGNNKNINFRMTPCPDQVEVHHLITTTVIGEEVHAEVTVQTQQRNGNRQHREGNHDQDGSTESGPGENRHFHPGHARSAHLHDRHEEVHTCQQGANTRKLNGPDIIVYTDARAELSFRQRRVGQPATLREFTDEQGNVHQNKRNSRHPEAQVVQEREGNVASADLKRHNEVEQTGHERHRQEEDHDRSVSGEDLIVMVWRQVAGVASIGQGQLGTHHDSVRKTAEQSNERQDDVHHSQTLVINRSKPLFPEIAPLPVIGDQPQNRETDNGNAQERAYKDRNIQRDGR</sequence>
<feature type="region of interest" description="Disordered" evidence="1">
    <location>
        <begin position="253"/>
        <end position="316"/>
    </location>
</feature>
<dbReference type="EMBL" id="BABS01000103">
    <property type="protein sequence ID" value="GAA09581.1"/>
    <property type="molecule type" value="Genomic_DNA"/>
</dbReference>
<organism evidence="2 3">
    <name type="scientific">Acetobacter tropicalis NBRC 101654</name>
    <dbReference type="NCBI Taxonomy" id="749388"/>
    <lineage>
        <taxon>Bacteria</taxon>
        <taxon>Pseudomonadati</taxon>
        <taxon>Pseudomonadota</taxon>
        <taxon>Alphaproteobacteria</taxon>
        <taxon>Acetobacterales</taxon>
        <taxon>Acetobacteraceae</taxon>
        <taxon>Acetobacter</taxon>
    </lineage>
</organism>
<reference evidence="2 3" key="1">
    <citation type="journal article" date="2011" name="Biochem. Biophys. Res. Commun.">
        <title>Increased number of Arginine-based salt bridges contributes to the thermotolerance of thermotolerant acetic acid bacteria, Acetobacter tropicalis SKU1100.</title>
        <authorList>
            <person name="Matsutani M."/>
            <person name="Hirakawa H."/>
            <person name="Nishikura M."/>
            <person name="Soemphol W."/>
            <person name="Ali I.A.I."/>
            <person name="Yakushi T."/>
            <person name="Matsushita K."/>
        </authorList>
    </citation>
    <scope>NUCLEOTIDE SEQUENCE [LARGE SCALE GENOMIC DNA]</scope>
    <source>
        <strain evidence="2 3">NBRC 101654</strain>
    </source>
</reference>
<feature type="compositionally biased region" description="Basic and acidic residues" evidence="1">
    <location>
        <begin position="176"/>
        <end position="185"/>
    </location>
</feature>
<evidence type="ECO:0000313" key="3">
    <source>
        <dbReference type="Proteomes" id="UP000004319"/>
    </source>
</evidence>